<dbReference type="PRINTS" id="PR00176">
    <property type="entry name" value="NANEUSMPORT"/>
</dbReference>
<dbReference type="InterPro" id="IPR047218">
    <property type="entry name" value="YocR/YhdH-like"/>
</dbReference>
<dbReference type="PROSITE" id="PS00610">
    <property type="entry name" value="NA_NEUROTRAN_SYMP_1"/>
    <property type="match status" value="1"/>
</dbReference>
<dbReference type="Pfam" id="PF00209">
    <property type="entry name" value="SNF"/>
    <property type="match status" value="2"/>
</dbReference>
<keyword evidence="2 6" id="KW-0813">Transport</keyword>
<feature type="transmembrane region" description="Helical" evidence="7">
    <location>
        <begin position="346"/>
        <end position="365"/>
    </location>
</feature>
<reference evidence="9" key="1">
    <citation type="submission" date="2023-06" db="EMBL/GenBank/DDBJ databases">
        <authorList>
            <person name="Zeman M."/>
            <person name="Kubasova T."/>
            <person name="Jahodarova E."/>
            <person name="Nykrynova M."/>
            <person name="Rychlik I."/>
        </authorList>
    </citation>
    <scope>NUCLEOTIDE SEQUENCE</scope>
    <source>
        <strain evidence="9">ET15</strain>
        <strain evidence="8">ET37</strain>
    </source>
</reference>
<feature type="transmembrane region" description="Helical" evidence="7">
    <location>
        <begin position="297"/>
        <end position="325"/>
    </location>
</feature>
<accession>A0AAW7JKG7</accession>
<dbReference type="GO" id="GO:0016020">
    <property type="term" value="C:membrane"/>
    <property type="evidence" value="ECO:0007669"/>
    <property type="project" value="UniProtKB-SubCell"/>
</dbReference>
<dbReference type="PANTHER" id="PTHR42948:SF1">
    <property type="entry name" value="TRANSPORTER"/>
    <property type="match status" value="1"/>
</dbReference>
<feature type="transmembrane region" description="Helical" evidence="7">
    <location>
        <begin position="385"/>
        <end position="407"/>
    </location>
</feature>
<feature type="transmembrane region" description="Helical" evidence="7">
    <location>
        <begin position="12"/>
        <end position="29"/>
    </location>
</feature>
<keyword evidence="5 7" id="KW-0472">Membrane</keyword>
<dbReference type="PROSITE" id="PS50267">
    <property type="entry name" value="NA_NEUROTRAN_SYMP_3"/>
    <property type="match status" value="1"/>
</dbReference>
<keyword evidence="6" id="KW-0769">Symport</keyword>
<evidence type="ECO:0000313" key="11">
    <source>
        <dbReference type="Proteomes" id="UP001168478"/>
    </source>
</evidence>
<sequence length="453" mass="48702">MSNDRAKFGSRFGLILATAGSAVGLGNIWRFPYMTGNNGGAAFILVYIGCVLLLGIPCMVSEFVIGREGASNTARAYTRLSNGTAWKYIGFMGVVTGFMITGYYAVVSGWCLQYIFASAAGELRGDPKYVADYFAGFSSSPVKPVLWTVAILVITHLVVIRGVRGGIEKASKMFMPTLFVLLLVIVVASCNLPGAGAGVEFLLKPDFSKVDSGVFLGALGQAFYSLSIGMGCLCTYASYFSRRTKLLSTAVNISLVDTMVAVLAGLMIFPSAFSVGIAPDSGPSLIFMTLPNVFQLAFGHVPFLGYVVSVLFYVLLSLAALTSLISLHEVCTAFFLEEFSISRRRGATLVTVITCVIGAFCSLSLGHTDLQVSIFGKPLFDSLDFLTGQILLPLGGLLTCLFLGWYVPKKIVKDQFTNHGTLRGALFGTYLFCVRFVCPLCILLIFLHQFGVI</sequence>
<evidence type="ECO:0000256" key="3">
    <source>
        <dbReference type="ARBA" id="ARBA00022692"/>
    </source>
</evidence>
<evidence type="ECO:0000256" key="5">
    <source>
        <dbReference type="ARBA" id="ARBA00023136"/>
    </source>
</evidence>
<evidence type="ECO:0000256" key="6">
    <source>
        <dbReference type="RuleBase" id="RU003732"/>
    </source>
</evidence>
<feature type="transmembrane region" description="Helical" evidence="7">
    <location>
        <begin position="251"/>
        <end position="277"/>
    </location>
</feature>
<keyword evidence="4 7" id="KW-1133">Transmembrane helix</keyword>
<feature type="transmembrane region" description="Helical" evidence="7">
    <location>
        <begin position="175"/>
        <end position="194"/>
    </location>
</feature>
<feature type="transmembrane region" description="Helical" evidence="7">
    <location>
        <begin position="41"/>
        <end position="65"/>
    </location>
</feature>
<feature type="transmembrane region" description="Helical" evidence="7">
    <location>
        <begin position="214"/>
        <end position="239"/>
    </location>
</feature>
<dbReference type="AlphaFoldDB" id="A0AAW7JKG7"/>
<feature type="transmembrane region" description="Helical" evidence="7">
    <location>
        <begin position="145"/>
        <end position="163"/>
    </location>
</feature>
<evidence type="ECO:0000313" key="8">
    <source>
        <dbReference type="EMBL" id="MDN0023452.1"/>
    </source>
</evidence>
<dbReference type="PANTHER" id="PTHR42948">
    <property type="entry name" value="TRANSPORTER"/>
    <property type="match status" value="1"/>
</dbReference>
<dbReference type="GO" id="GO:0015293">
    <property type="term" value="F:symporter activity"/>
    <property type="evidence" value="ECO:0007669"/>
    <property type="project" value="UniProtKB-KW"/>
</dbReference>
<dbReference type="EMBL" id="JAUEIF010000008">
    <property type="protein sequence ID" value="MDN0025710.1"/>
    <property type="molecule type" value="Genomic_DNA"/>
</dbReference>
<dbReference type="NCBIfam" id="NF037979">
    <property type="entry name" value="Na_transp"/>
    <property type="match status" value="1"/>
</dbReference>
<comment type="subcellular location">
    <subcellularLocation>
        <location evidence="1">Membrane</location>
        <topology evidence="1">Multi-pass membrane protein</topology>
    </subcellularLocation>
</comment>
<comment type="caution">
    <text evidence="9">The sequence shown here is derived from an EMBL/GenBank/DDBJ whole genome shotgun (WGS) entry which is preliminary data.</text>
</comment>
<evidence type="ECO:0000256" key="1">
    <source>
        <dbReference type="ARBA" id="ARBA00004141"/>
    </source>
</evidence>
<evidence type="ECO:0000313" key="10">
    <source>
        <dbReference type="Proteomes" id="UP001167831"/>
    </source>
</evidence>
<evidence type="ECO:0000256" key="4">
    <source>
        <dbReference type="ARBA" id="ARBA00022989"/>
    </source>
</evidence>
<gene>
    <name evidence="8" type="ORF">QVN81_10540</name>
    <name evidence="9" type="ORF">QVN84_09300</name>
</gene>
<dbReference type="InterPro" id="IPR000175">
    <property type="entry name" value="Na/ntran_symport"/>
</dbReference>
<comment type="similarity">
    <text evidence="6">Belongs to the sodium:neurotransmitter symporter (SNF) (TC 2.A.22) family.</text>
</comment>
<dbReference type="EMBL" id="JAUEIE010000012">
    <property type="protein sequence ID" value="MDN0023452.1"/>
    <property type="molecule type" value="Genomic_DNA"/>
</dbReference>
<feature type="transmembrane region" description="Helical" evidence="7">
    <location>
        <begin position="85"/>
        <end position="106"/>
    </location>
</feature>
<dbReference type="Proteomes" id="UP001167831">
    <property type="component" value="Unassembled WGS sequence"/>
</dbReference>
<dbReference type="CDD" id="cd10336">
    <property type="entry name" value="SLC6sbd_Tyt1-Like"/>
    <property type="match status" value="1"/>
</dbReference>
<name>A0AAW7JKG7_9BACT</name>
<proteinExistence type="inferred from homology"/>
<dbReference type="RefSeq" id="WP_289825882.1">
    <property type="nucleotide sequence ID" value="NZ_JAUEIE010000012.1"/>
</dbReference>
<dbReference type="SUPFAM" id="SSF161070">
    <property type="entry name" value="SNF-like"/>
    <property type="match status" value="1"/>
</dbReference>
<protein>
    <recommendedName>
        <fullName evidence="6">Transporter</fullName>
    </recommendedName>
</protein>
<reference evidence="9" key="2">
    <citation type="submission" date="2023-08" db="EMBL/GenBank/DDBJ databases">
        <title>Identification and characterization of horizontal gene transfer across gut microbiota members of farm animals based on homology search.</title>
        <authorList>
            <person name="Schwarzerova J."/>
            <person name="Nykrynova M."/>
            <person name="Jureckova K."/>
            <person name="Cejkova D."/>
            <person name="Rychlik I."/>
        </authorList>
    </citation>
    <scope>NUCLEOTIDE SEQUENCE</scope>
    <source>
        <strain evidence="9">ET15</strain>
        <strain evidence="8">ET37</strain>
    </source>
</reference>
<keyword evidence="10" id="KW-1185">Reference proteome</keyword>
<evidence type="ECO:0000256" key="2">
    <source>
        <dbReference type="ARBA" id="ARBA00022448"/>
    </source>
</evidence>
<organism evidence="9 11">
    <name type="scientific">Leyella lascolaii</name>
    <dbReference type="NCBI Taxonomy" id="1776379"/>
    <lineage>
        <taxon>Bacteria</taxon>
        <taxon>Pseudomonadati</taxon>
        <taxon>Bacteroidota</taxon>
        <taxon>Bacteroidia</taxon>
        <taxon>Bacteroidales</taxon>
        <taxon>Prevotellaceae</taxon>
        <taxon>Leyella</taxon>
    </lineage>
</organism>
<dbReference type="InterPro" id="IPR037272">
    <property type="entry name" value="SNS_sf"/>
</dbReference>
<dbReference type="Proteomes" id="UP001168478">
    <property type="component" value="Unassembled WGS sequence"/>
</dbReference>
<feature type="transmembrane region" description="Helical" evidence="7">
    <location>
        <begin position="427"/>
        <end position="447"/>
    </location>
</feature>
<keyword evidence="3 6" id="KW-0812">Transmembrane</keyword>
<evidence type="ECO:0000256" key="7">
    <source>
        <dbReference type="SAM" id="Phobius"/>
    </source>
</evidence>
<evidence type="ECO:0000313" key="9">
    <source>
        <dbReference type="EMBL" id="MDN0025710.1"/>
    </source>
</evidence>